<dbReference type="GO" id="GO:0000155">
    <property type="term" value="F:phosphorelay sensor kinase activity"/>
    <property type="evidence" value="ECO:0007669"/>
    <property type="project" value="InterPro"/>
</dbReference>
<keyword evidence="9 13" id="KW-1133">Transmembrane helix</keyword>
<dbReference type="FunFam" id="3.30.565.10:FF:000010">
    <property type="entry name" value="Sensor histidine kinase RcsC"/>
    <property type="match status" value="1"/>
</dbReference>
<dbReference type="RefSeq" id="WP_153975518.1">
    <property type="nucleotide sequence ID" value="NZ_CP039268.1"/>
</dbReference>
<comment type="subcellular location">
    <subcellularLocation>
        <location evidence="2">Cell membrane</location>
        <topology evidence="2">Multi-pass membrane protein</topology>
    </subcellularLocation>
</comment>
<gene>
    <name evidence="16" type="ORF">E6P07_10240</name>
</gene>
<keyword evidence="5" id="KW-0597">Phosphoprotein</keyword>
<reference evidence="16 17" key="1">
    <citation type="submission" date="2019-12" db="EMBL/GenBank/DDBJ databases">
        <title>The complete genome of the thermophilic, anoxygenic phototrophic gammaproteobacterium Thermochromatium tepidum.</title>
        <authorList>
            <person name="Sattley W.M."/>
            <person name="Swingley W.D."/>
            <person name="Burchell B.M."/>
            <person name="Gurbani S.A."/>
            <person name="Kujawa C.M."/>
            <person name="Nuccio D.A."/>
            <person name="Schladweiler J."/>
            <person name="Shaffer K.N."/>
            <person name="Stokes L.M."/>
            <person name="Touchman J.W."/>
            <person name="Blankenship R.E."/>
            <person name="Madigan M.T."/>
        </authorList>
    </citation>
    <scope>NUCLEOTIDE SEQUENCE [LARGE SCALE GENOMIC DNA]</scope>
    <source>
        <strain evidence="16 17">ATCC 43061</strain>
    </source>
</reference>
<evidence type="ECO:0000256" key="1">
    <source>
        <dbReference type="ARBA" id="ARBA00000085"/>
    </source>
</evidence>
<evidence type="ECO:0000256" key="10">
    <source>
        <dbReference type="ARBA" id="ARBA00023012"/>
    </source>
</evidence>
<dbReference type="PRINTS" id="PR00344">
    <property type="entry name" value="BCTRLSENSOR"/>
</dbReference>
<dbReference type="OrthoDB" id="7051659at2"/>
<accession>A0A6I6E0D1</accession>
<evidence type="ECO:0000313" key="16">
    <source>
        <dbReference type="EMBL" id="QGU33324.1"/>
    </source>
</evidence>
<dbReference type="SUPFAM" id="SSF47384">
    <property type="entry name" value="Homodimeric domain of signal transducing histidine kinase"/>
    <property type="match status" value="1"/>
</dbReference>
<keyword evidence="7 13" id="KW-0812">Transmembrane</keyword>
<keyword evidence="17" id="KW-1185">Reference proteome</keyword>
<dbReference type="AlphaFoldDB" id="A0A6I6E0D1"/>
<dbReference type="InterPro" id="IPR003661">
    <property type="entry name" value="HisK_dim/P_dom"/>
</dbReference>
<dbReference type="Gene3D" id="3.40.50.2300">
    <property type="match status" value="1"/>
</dbReference>
<dbReference type="Gene3D" id="1.10.287.130">
    <property type="match status" value="1"/>
</dbReference>
<comment type="catalytic activity">
    <reaction evidence="1">
        <text>ATP + protein L-histidine = ADP + protein N-phospho-L-histidine.</text>
        <dbReference type="EC" id="2.7.13.3"/>
    </reaction>
</comment>
<name>A0A6I6E0D1_THETI</name>
<dbReference type="PROSITE" id="PS50109">
    <property type="entry name" value="HIS_KIN"/>
    <property type="match status" value="1"/>
</dbReference>
<dbReference type="PANTHER" id="PTHR43711">
    <property type="entry name" value="TWO-COMPONENT HISTIDINE KINASE"/>
    <property type="match status" value="1"/>
</dbReference>
<organism evidence="16 17">
    <name type="scientific">Thermochromatium tepidum ATCC 43061</name>
    <dbReference type="NCBI Taxonomy" id="316276"/>
    <lineage>
        <taxon>Bacteria</taxon>
        <taxon>Pseudomonadati</taxon>
        <taxon>Pseudomonadota</taxon>
        <taxon>Gammaproteobacteria</taxon>
        <taxon>Chromatiales</taxon>
        <taxon>Chromatiaceae</taxon>
        <taxon>Thermochromatium</taxon>
    </lineage>
</organism>
<evidence type="ECO:0000259" key="14">
    <source>
        <dbReference type="PROSITE" id="PS50109"/>
    </source>
</evidence>
<dbReference type="InterPro" id="IPR050736">
    <property type="entry name" value="Sensor_HK_Regulatory"/>
</dbReference>
<dbReference type="SMART" id="SM00387">
    <property type="entry name" value="HATPase_c"/>
    <property type="match status" value="1"/>
</dbReference>
<dbReference type="InterPro" id="IPR005467">
    <property type="entry name" value="His_kinase_dom"/>
</dbReference>
<evidence type="ECO:0000256" key="9">
    <source>
        <dbReference type="ARBA" id="ARBA00022989"/>
    </source>
</evidence>
<dbReference type="CDD" id="cd16922">
    <property type="entry name" value="HATPase_EvgS-ArcB-TorS-like"/>
    <property type="match status" value="1"/>
</dbReference>
<dbReference type="Pfam" id="PF00512">
    <property type="entry name" value="HisKA"/>
    <property type="match status" value="1"/>
</dbReference>
<keyword evidence="10" id="KW-0902">Two-component regulatory system</keyword>
<dbReference type="InterPro" id="IPR036097">
    <property type="entry name" value="HisK_dim/P_sf"/>
</dbReference>
<proteinExistence type="predicted"/>
<evidence type="ECO:0000256" key="11">
    <source>
        <dbReference type="PROSITE-ProRule" id="PRU00169"/>
    </source>
</evidence>
<dbReference type="Gene3D" id="3.30.565.10">
    <property type="entry name" value="Histidine kinase-like ATPase, C-terminal domain"/>
    <property type="match status" value="1"/>
</dbReference>
<dbReference type="Pfam" id="PF02518">
    <property type="entry name" value="HATPase_c"/>
    <property type="match status" value="1"/>
</dbReference>
<sequence>MPQIRAPDLKLRAYILLFLLIFGLMPLILAALINLPLVLDRTALFYQRAYLQNLRADFRDLDQHLASRHELIRFLAKLPEPGLILGARGESGQIDLARARYTTWINQILADQRDVIQILFFDAEGQERFWLVRDARTQEWRPTAQPPQLPNRQFLDAGLQSQPGAVMVSRIRIDPQAGVEDPRRLMTLNLVSLIGGEPGNSAQGAVVLTIDVGGLAQFYRNTLWVNHDGSYLRPGQPASGQPEAFETFPGLAAIFSEGKLALWKNEQGRQMLWVPMFLTEDGFPLWVGRVVDPSPLDAFRNELIVRVLSIIALLVLAVMVLARWIAARVEHFGHELLGGIQHILHDGEPLRFSWRGPRELRELGERLTELAATHAEHLRVARAHTRELEQSNRYKSQFLANVSHELRTPLNSILLLSKMLGAEDNGLNPIQRRQAQVIHEAGRDLRALIDDILDISRIESGRLSLNPEPVELRPMLEDLIELFSPQLADKPVELILRLMPGAPDSLQTDRDKLRQILKNFLANAIKFTERGEVRVEVGTRPESDRPLMLSVIDTGIGIPPDKQEIIFEAFQQADGSTRRRYGGTGLGLAISRELATLLGGVIEVESTPGLGSRFSLLLPLALSPDTGASVPETRFESVPLTPGPLEAIEGVGTEVEDGTEPLSGPGTPWVLIIERDVKTLVQLTSELSRRGLRVQTAADLDEALETLREEGEGCALILLAVSGSTETTCDTIQTLLIETSWPHPVVAVMVNPGSDPRLADCPRGGEVARLNKPVAPEALTALLVQVLGQATSALPGPLLDERPRTSAPGHATERT</sequence>
<protein>
    <recommendedName>
        <fullName evidence="3">histidine kinase</fullName>
        <ecNumber evidence="3">2.7.13.3</ecNumber>
    </recommendedName>
</protein>
<dbReference type="InterPro" id="IPR011006">
    <property type="entry name" value="CheY-like_superfamily"/>
</dbReference>
<dbReference type="InterPro" id="IPR004358">
    <property type="entry name" value="Sig_transdc_His_kin-like_C"/>
</dbReference>
<feature type="domain" description="Histidine kinase" evidence="14">
    <location>
        <begin position="401"/>
        <end position="622"/>
    </location>
</feature>
<evidence type="ECO:0000256" key="8">
    <source>
        <dbReference type="ARBA" id="ARBA00022777"/>
    </source>
</evidence>
<dbReference type="CDD" id="cd00082">
    <property type="entry name" value="HisKA"/>
    <property type="match status" value="1"/>
</dbReference>
<evidence type="ECO:0000256" key="3">
    <source>
        <dbReference type="ARBA" id="ARBA00012438"/>
    </source>
</evidence>
<dbReference type="GO" id="GO:0005886">
    <property type="term" value="C:plasma membrane"/>
    <property type="evidence" value="ECO:0007669"/>
    <property type="project" value="UniProtKB-SubCell"/>
</dbReference>
<dbReference type="EC" id="2.7.13.3" evidence="3"/>
<dbReference type="Gene3D" id="3.30.450.20">
    <property type="entry name" value="PAS domain"/>
    <property type="match status" value="1"/>
</dbReference>
<dbReference type="SUPFAM" id="SSF103190">
    <property type="entry name" value="Sensory domain-like"/>
    <property type="match status" value="1"/>
</dbReference>
<comment type="caution">
    <text evidence="11">Lacks conserved residue(s) required for the propagation of feature annotation.</text>
</comment>
<evidence type="ECO:0000259" key="15">
    <source>
        <dbReference type="PROSITE" id="PS50110"/>
    </source>
</evidence>
<keyword evidence="8" id="KW-0418">Kinase</keyword>
<dbReference type="EMBL" id="CP039268">
    <property type="protein sequence ID" value="QGU33324.1"/>
    <property type="molecule type" value="Genomic_DNA"/>
</dbReference>
<keyword evidence="4" id="KW-1003">Cell membrane</keyword>
<dbReference type="InterPro" id="IPR003594">
    <property type="entry name" value="HATPase_dom"/>
</dbReference>
<dbReference type="SUPFAM" id="SSF52172">
    <property type="entry name" value="CheY-like"/>
    <property type="match status" value="1"/>
</dbReference>
<dbReference type="PROSITE" id="PS50110">
    <property type="entry name" value="RESPONSE_REGULATORY"/>
    <property type="match status" value="1"/>
</dbReference>
<evidence type="ECO:0000256" key="7">
    <source>
        <dbReference type="ARBA" id="ARBA00022692"/>
    </source>
</evidence>
<evidence type="ECO:0000256" key="4">
    <source>
        <dbReference type="ARBA" id="ARBA00022475"/>
    </source>
</evidence>
<evidence type="ECO:0000256" key="6">
    <source>
        <dbReference type="ARBA" id="ARBA00022679"/>
    </source>
</evidence>
<dbReference type="InterPro" id="IPR036890">
    <property type="entry name" value="HATPase_C_sf"/>
</dbReference>
<dbReference type="SUPFAM" id="SSF55874">
    <property type="entry name" value="ATPase domain of HSP90 chaperone/DNA topoisomerase II/histidine kinase"/>
    <property type="match status" value="1"/>
</dbReference>
<evidence type="ECO:0000256" key="12">
    <source>
        <dbReference type="SAM" id="MobiDB-lite"/>
    </source>
</evidence>
<dbReference type="Proteomes" id="UP000426424">
    <property type="component" value="Chromosome"/>
</dbReference>
<evidence type="ECO:0000256" key="5">
    <source>
        <dbReference type="ARBA" id="ARBA00022553"/>
    </source>
</evidence>
<dbReference type="SMART" id="SM00388">
    <property type="entry name" value="HisKA"/>
    <property type="match status" value="1"/>
</dbReference>
<evidence type="ECO:0000256" key="13">
    <source>
        <dbReference type="SAM" id="Phobius"/>
    </source>
</evidence>
<keyword evidence="6" id="KW-0808">Transferase</keyword>
<feature type="transmembrane region" description="Helical" evidence="13">
    <location>
        <begin position="12"/>
        <end position="39"/>
    </location>
</feature>
<keyword evidence="13" id="KW-0472">Membrane</keyword>
<dbReference type="PANTHER" id="PTHR43711:SF26">
    <property type="entry name" value="SENSOR HISTIDINE KINASE RCSC"/>
    <property type="match status" value="1"/>
</dbReference>
<evidence type="ECO:0000256" key="2">
    <source>
        <dbReference type="ARBA" id="ARBA00004651"/>
    </source>
</evidence>
<evidence type="ECO:0000313" key="17">
    <source>
        <dbReference type="Proteomes" id="UP000426424"/>
    </source>
</evidence>
<dbReference type="KEGG" id="ttp:E6P07_10240"/>
<dbReference type="InterPro" id="IPR029151">
    <property type="entry name" value="Sensor-like_sf"/>
</dbReference>
<feature type="transmembrane region" description="Helical" evidence="13">
    <location>
        <begin position="303"/>
        <end position="326"/>
    </location>
</feature>
<dbReference type="InterPro" id="IPR001789">
    <property type="entry name" value="Sig_transdc_resp-reg_receiver"/>
</dbReference>
<feature type="domain" description="Response regulatory" evidence="15">
    <location>
        <begin position="669"/>
        <end position="787"/>
    </location>
</feature>
<feature type="region of interest" description="Disordered" evidence="12">
    <location>
        <begin position="794"/>
        <end position="815"/>
    </location>
</feature>